<keyword evidence="4" id="KW-0547">Nucleotide-binding</keyword>
<evidence type="ECO:0000256" key="4">
    <source>
        <dbReference type="ARBA" id="ARBA00022741"/>
    </source>
</evidence>
<dbReference type="PROSITE" id="PS50893">
    <property type="entry name" value="ABC_TRANSPORTER_2"/>
    <property type="match status" value="1"/>
</dbReference>
<evidence type="ECO:0000256" key="2">
    <source>
        <dbReference type="ARBA" id="ARBA00005417"/>
    </source>
</evidence>
<dbReference type="Pfam" id="PF00005">
    <property type="entry name" value="ABC_tran"/>
    <property type="match status" value="1"/>
</dbReference>
<accession>A0A7H1NUY1</accession>
<dbReference type="Gene3D" id="3.40.50.300">
    <property type="entry name" value="P-loop containing nucleotide triphosphate hydrolases"/>
    <property type="match status" value="1"/>
</dbReference>
<keyword evidence="7" id="KW-0131">Cell cycle</keyword>
<dbReference type="SUPFAM" id="SSF52540">
    <property type="entry name" value="P-loop containing nucleoside triphosphate hydrolases"/>
    <property type="match status" value="1"/>
</dbReference>
<dbReference type="GO" id="GO:0005886">
    <property type="term" value="C:plasma membrane"/>
    <property type="evidence" value="ECO:0007669"/>
    <property type="project" value="UniProtKB-ARBA"/>
</dbReference>
<dbReference type="PANTHER" id="PTHR24220">
    <property type="entry name" value="IMPORT ATP-BINDING PROTEIN"/>
    <property type="match status" value="1"/>
</dbReference>
<dbReference type="PANTHER" id="PTHR24220:SF470">
    <property type="entry name" value="CELL DIVISION ATP-BINDING PROTEIN FTSE"/>
    <property type="match status" value="1"/>
</dbReference>
<dbReference type="GO" id="GO:0005524">
    <property type="term" value="F:ATP binding"/>
    <property type="evidence" value="ECO:0007669"/>
    <property type="project" value="UniProtKB-KW"/>
</dbReference>
<dbReference type="InterPro" id="IPR017871">
    <property type="entry name" value="ABC_transporter-like_CS"/>
</dbReference>
<comment type="similarity">
    <text evidence="2">Belongs to the ABC transporter superfamily.</text>
</comment>
<evidence type="ECO:0000256" key="3">
    <source>
        <dbReference type="ARBA" id="ARBA00020019"/>
    </source>
</evidence>
<evidence type="ECO:0000256" key="1">
    <source>
        <dbReference type="ARBA" id="ARBA00002579"/>
    </source>
</evidence>
<feature type="domain" description="ABC transporter" evidence="6">
    <location>
        <begin position="2"/>
        <end position="222"/>
    </location>
</feature>
<gene>
    <name evidence="7" type="primary">ftsE</name>
    <name evidence="7" type="ORF">JGUZn3_23910</name>
</gene>
<keyword evidence="8" id="KW-1185">Reference proteome</keyword>
<keyword evidence="7" id="KW-0132">Cell division</keyword>
<sequence>MIRLDNVSVRYKRSSHLQTPLQNVNLTIGQGGFRWLIGDSGAGKTTLLRVIHLQERPSSGELEILSTPINYKKRHILTDLRQKMGMVHQDFQLLEELTAYDNIALPLRLKHIGEQEIQKKVLPLLDWLDLSEKAHTIPSKLSGGEQQRIAIARALVIRPSILLLDEPTSALDQNQILRFMELVKTLNEQKTTVIFATHNTALINQFPARHIHMKKGQITDEG</sequence>
<dbReference type="AlphaFoldDB" id="A0A7H1NUY1"/>
<dbReference type="GO" id="GO:0022857">
    <property type="term" value="F:transmembrane transporter activity"/>
    <property type="evidence" value="ECO:0007669"/>
    <property type="project" value="TreeGrafter"/>
</dbReference>
<evidence type="ECO:0000259" key="6">
    <source>
        <dbReference type="PROSITE" id="PS50893"/>
    </source>
</evidence>
<dbReference type="GO" id="GO:0051301">
    <property type="term" value="P:cell division"/>
    <property type="evidence" value="ECO:0007669"/>
    <property type="project" value="UniProtKB-KW"/>
</dbReference>
<dbReference type="FunFam" id="3.40.50.300:FF:000056">
    <property type="entry name" value="Cell division ATP-binding protein FtsE"/>
    <property type="match status" value="1"/>
</dbReference>
<dbReference type="InterPro" id="IPR003439">
    <property type="entry name" value="ABC_transporter-like_ATP-bd"/>
</dbReference>
<reference evidence="7 8" key="1">
    <citation type="submission" date="2020-08" db="EMBL/GenBank/DDBJ databases">
        <title>Complete genome sequence of Entomobacter blattae G55GP.</title>
        <authorList>
            <person name="Poehlein A."/>
            <person name="Guzman J."/>
            <person name="Daniel R."/>
            <person name="Vilcinskas A."/>
        </authorList>
    </citation>
    <scope>NUCLEOTIDE SEQUENCE [LARGE SCALE GENOMIC DNA]</scope>
    <source>
        <strain evidence="7 8">G55GP</strain>
    </source>
</reference>
<dbReference type="InterPro" id="IPR015854">
    <property type="entry name" value="ABC_transpr_LolD-like"/>
</dbReference>
<dbReference type="InterPro" id="IPR003593">
    <property type="entry name" value="AAA+_ATPase"/>
</dbReference>
<proteinExistence type="inferred from homology"/>
<dbReference type="Proteomes" id="UP000516349">
    <property type="component" value="Chromosome"/>
</dbReference>
<evidence type="ECO:0000256" key="5">
    <source>
        <dbReference type="ARBA" id="ARBA00022840"/>
    </source>
</evidence>
<keyword evidence="5 7" id="KW-0067">ATP-binding</keyword>
<evidence type="ECO:0000313" key="7">
    <source>
        <dbReference type="EMBL" id="QNT79591.1"/>
    </source>
</evidence>
<dbReference type="PROSITE" id="PS00211">
    <property type="entry name" value="ABC_TRANSPORTER_1"/>
    <property type="match status" value="1"/>
</dbReference>
<dbReference type="RefSeq" id="WP_203413737.1">
    <property type="nucleotide sequence ID" value="NZ_CP060244.1"/>
</dbReference>
<evidence type="ECO:0000313" key="8">
    <source>
        <dbReference type="Proteomes" id="UP000516349"/>
    </source>
</evidence>
<dbReference type="EMBL" id="CP060244">
    <property type="protein sequence ID" value="QNT79591.1"/>
    <property type="molecule type" value="Genomic_DNA"/>
</dbReference>
<dbReference type="InterPro" id="IPR027417">
    <property type="entry name" value="P-loop_NTPase"/>
</dbReference>
<protein>
    <recommendedName>
        <fullName evidence="3">Cell division ATP-binding protein FtsE</fullName>
    </recommendedName>
</protein>
<dbReference type="SMART" id="SM00382">
    <property type="entry name" value="AAA"/>
    <property type="match status" value="1"/>
</dbReference>
<dbReference type="GO" id="GO:0016887">
    <property type="term" value="F:ATP hydrolysis activity"/>
    <property type="evidence" value="ECO:0007669"/>
    <property type="project" value="InterPro"/>
</dbReference>
<comment type="function">
    <text evidence="1">Part of the ABC transporter FtsEX involved in cellular division. Important for assembly or stability of the septal ring.</text>
</comment>
<dbReference type="KEGG" id="ebla:JGUZn3_23910"/>
<name>A0A7H1NUY1_9PROT</name>
<organism evidence="7 8">
    <name type="scientific">Entomobacter blattae</name>
    <dbReference type="NCBI Taxonomy" id="2762277"/>
    <lineage>
        <taxon>Bacteria</taxon>
        <taxon>Pseudomonadati</taxon>
        <taxon>Pseudomonadota</taxon>
        <taxon>Alphaproteobacteria</taxon>
        <taxon>Acetobacterales</taxon>
        <taxon>Acetobacteraceae</taxon>
        <taxon>Entomobacter</taxon>
    </lineage>
</organism>